<dbReference type="PANTHER" id="PTHR36030:SF1">
    <property type="entry name" value="CALMODULIN-BINDING DOMAIN-CONTAINING PROTEIN"/>
    <property type="match status" value="1"/>
</dbReference>
<protein>
    <submittedName>
        <fullName evidence="2">Uncharacterized protein</fullName>
    </submittedName>
</protein>
<reference evidence="2" key="1">
    <citation type="submission" date="2023-07" db="EMBL/GenBank/DDBJ databases">
        <title>draft genome sequence of fig (Ficus carica).</title>
        <authorList>
            <person name="Takahashi T."/>
            <person name="Nishimura K."/>
        </authorList>
    </citation>
    <scope>NUCLEOTIDE SEQUENCE</scope>
</reference>
<evidence type="ECO:0000313" key="2">
    <source>
        <dbReference type="EMBL" id="GMN57491.1"/>
    </source>
</evidence>
<dbReference type="AlphaFoldDB" id="A0AA88DLF2"/>
<dbReference type="EMBL" id="BTGU01000070">
    <property type="protein sequence ID" value="GMN57491.1"/>
    <property type="molecule type" value="Genomic_DNA"/>
</dbReference>
<accession>A0AA88DLF2</accession>
<evidence type="ECO:0000313" key="3">
    <source>
        <dbReference type="Proteomes" id="UP001187192"/>
    </source>
</evidence>
<gene>
    <name evidence="2" type="ORF">TIFTF001_026595</name>
</gene>
<evidence type="ECO:0000256" key="1">
    <source>
        <dbReference type="SAM" id="MobiDB-lite"/>
    </source>
</evidence>
<name>A0AA88DLF2_FICCA</name>
<feature type="compositionally biased region" description="Low complexity" evidence="1">
    <location>
        <begin position="15"/>
        <end position="26"/>
    </location>
</feature>
<sequence length="128" mass="14030">MKGKLMPFYRAAKPSSTSSSTSHGQYTSSKVMMKPIISQSTTPSVPASVAGFLVPQDYVISAQPKPKVSFILPDNSGSDSLVQFDNLYGVAVDESVDSKAASYISSVQERFKLERINSERVKYPEMIR</sequence>
<dbReference type="PANTHER" id="PTHR36030">
    <property type="entry name" value="CALMODULIN-BINDING DOMAIN-CONTAINING PROTEIN"/>
    <property type="match status" value="1"/>
</dbReference>
<feature type="region of interest" description="Disordered" evidence="1">
    <location>
        <begin position="1"/>
        <end position="26"/>
    </location>
</feature>
<comment type="caution">
    <text evidence="2">The sequence shown here is derived from an EMBL/GenBank/DDBJ whole genome shotgun (WGS) entry which is preliminary data.</text>
</comment>
<dbReference type="Proteomes" id="UP001187192">
    <property type="component" value="Unassembled WGS sequence"/>
</dbReference>
<proteinExistence type="predicted"/>
<keyword evidence="3" id="KW-1185">Reference proteome</keyword>
<organism evidence="2 3">
    <name type="scientific">Ficus carica</name>
    <name type="common">Common fig</name>
    <dbReference type="NCBI Taxonomy" id="3494"/>
    <lineage>
        <taxon>Eukaryota</taxon>
        <taxon>Viridiplantae</taxon>
        <taxon>Streptophyta</taxon>
        <taxon>Embryophyta</taxon>
        <taxon>Tracheophyta</taxon>
        <taxon>Spermatophyta</taxon>
        <taxon>Magnoliopsida</taxon>
        <taxon>eudicotyledons</taxon>
        <taxon>Gunneridae</taxon>
        <taxon>Pentapetalae</taxon>
        <taxon>rosids</taxon>
        <taxon>fabids</taxon>
        <taxon>Rosales</taxon>
        <taxon>Moraceae</taxon>
        <taxon>Ficeae</taxon>
        <taxon>Ficus</taxon>
    </lineage>
</organism>